<accession>L7VX23</accession>
<reference evidence="2" key="1">
    <citation type="submission" date="2012-09" db="EMBL/GenBank/DDBJ databases">
        <title>Metagenomic Characterization of a Microbial Community in Wastewater Detects High Levels of Antibiotic Resistance.</title>
        <authorList>
            <person name="Abrams M."/>
            <person name="Caldwell A."/>
            <person name="Vandaei E."/>
            <person name="Lee W."/>
            <person name="Perrott J."/>
            <person name="Khan S.Y."/>
            <person name="Ta J."/>
            <person name="Romero D."/>
            <person name="Nguyen V."/>
            <person name="Pourmand N."/>
            <person name="Ouverney C.C."/>
        </authorList>
    </citation>
    <scope>NUCLEOTIDE SEQUENCE</scope>
</reference>
<evidence type="ECO:0000256" key="1">
    <source>
        <dbReference type="SAM" id="Phobius"/>
    </source>
</evidence>
<sequence>MIRGYFWSIIFMMSMPFLIFGSLGAYFYLQVLKARQAQVASGVVGSTIGAEVSGLFQDAHAMHKADGEEATNVAQRTTKV</sequence>
<evidence type="ECO:0000313" key="2">
    <source>
        <dbReference type="EMBL" id="AGC72169.1"/>
    </source>
</evidence>
<organism evidence="2">
    <name type="scientific">uncultured bacterium A1Q1_fos_962</name>
    <dbReference type="NCBI Taxonomy" id="1256592"/>
    <lineage>
        <taxon>Bacteria</taxon>
        <taxon>environmental samples</taxon>
    </lineage>
</organism>
<keyword evidence="1" id="KW-0472">Membrane</keyword>
<keyword evidence="1" id="KW-0812">Transmembrane</keyword>
<protein>
    <submittedName>
        <fullName evidence="2">Uncharacterized protein</fullName>
    </submittedName>
</protein>
<dbReference type="AlphaFoldDB" id="L7VX23"/>
<keyword evidence="1" id="KW-1133">Transmembrane helix</keyword>
<dbReference type="EMBL" id="JX649894">
    <property type="protein sequence ID" value="AGC72169.1"/>
    <property type="molecule type" value="Genomic_DNA"/>
</dbReference>
<feature type="transmembrane region" description="Helical" evidence="1">
    <location>
        <begin position="6"/>
        <end position="29"/>
    </location>
</feature>
<name>L7VX23_9BACT</name>
<proteinExistence type="predicted"/>